<dbReference type="AlphaFoldDB" id="Q58A90"/>
<dbReference type="EMBL" id="BX284603">
    <property type="protein sequence ID" value="CAI70403.1"/>
    <property type="molecule type" value="Genomic_DNA"/>
</dbReference>
<dbReference type="AGR" id="WB:WBGene00044127"/>
<dbReference type="WormBase" id="BE10.5">
    <property type="protein sequence ID" value="CE38137"/>
    <property type="gene ID" value="WBGene00044127"/>
</dbReference>
<dbReference type="Bgee" id="WBGene00044127">
    <property type="expression patterns" value="Expressed in adult organism and 2 other cell types or tissues"/>
</dbReference>
<gene>
    <name evidence="2 4" type="ORF">BE10.5</name>
    <name evidence="2" type="ORF">CELE_BE10.5</name>
</gene>
<dbReference type="KEGG" id="cel:CELE_BE10.5"/>
<feature type="region of interest" description="Disordered" evidence="1">
    <location>
        <begin position="1"/>
        <end position="79"/>
    </location>
</feature>
<proteinExistence type="predicted"/>
<sequence length="104" mass="11985">MCFCRRKTKSKEDTVDSSKKGENRHDQPLAPQPAQPGAPLTPDRRTEKKQLKSGKSAPMDVRFSKKKSRKVREDDTVSNIPEEMPDLVIIREHTEPFYTDDQLM</sequence>
<protein>
    <submittedName>
        <fullName evidence="2">Autism susceptibility gene 2 protein-like</fullName>
    </submittedName>
</protein>
<name>Q58A90_CAEEL</name>
<dbReference type="FunCoup" id="Q58A90">
    <property type="interactions" value="817"/>
</dbReference>
<dbReference type="RefSeq" id="NP_001021137.1">
    <property type="nucleotide sequence ID" value="NM_001025966.4"/>
</dbReference>
<evidence type="ECO:0000313" key="4">
    <source>
        <dbReference type="WormBase" id="BE10.5"/>
    </source>
</evidence>
<dbReference type="InParanoid" id="Q58A90"/>
<dbReference type="OMA" id="REHTEPF"/>
<evidence type="ECO:0000313" key="3">
    <source>
        <dbReference type="Proteomes" id="UP000001940"/>
    </source>
</evidence>
<dbReference type="CTD" id="3565049"/>
<dbReference type="PaxDb" id="6239-BE10.5.2"/>
<evidence type="ECO:0000313" key="2">
    <source>
        <dbReference type="EMBL" id="CAI70403.1"/>
    </source>
</evidence>
<dbReference type="GeneID" id="3565049"/>
<dbReference type="Proteomes" id="UP000001940">
    <property type="component" value="Chromosome III"/>
</dbReference>
<organism evidence="2 3">
    <name type="scientific">Caenorhabditis elegans</name>
    <dbReference type="NCBI Taxonomy" id="6239"/>
    <lineage>
        <taxon>Eukaryota</taxon>
        <taxon>Metazoa</taxon>
        <taxon>Ecdysozoa</taxon>
        <taxon>Nematoda</taxon>
        <taxon>Chromadorea</taxon>
        <taxon>Rhabditida</taxon>
        <taxon>Rhabditina</taxon>
        <taxon>Rhabditomorpha</taxon>
        <taxon>Rhabditoidea</taxon>
        <taxon>Rhabditidae</taxon>
        <taxon>Peloderinae</taxon>
        <taxon>Caenorhabditis</taxon>
    </lineage>
</organism>
<dbReference type="HOGENOM" id="CLU_1994725_0_0_1"/>
<dbReference type="eggNOG" id="ENOG502T3EB">
    <property type="taxonomic scope" value="Eukaryota"/>
</dbReference>
<dbReference type="OrthoDB" id="5869771at2759"/>
<evidence type="ECO:0000256" key="1">
    <source>
        <dbReference type="SAM" id="MobiDB-lite"/>
    </source>
</evidence>
<accession>Q58A90</accession>
<reference evidence="2 3" key="1">
    <citation type="journal article" date="1998" name="Science">
        <title>Genome sequence of the nematode C. elegans: a platform for investigating biology.</title>
        <authorList>
            <consortium name="The C. elegans sequencing consortium"/>
            <person name="Sulson J.E."/>
            <person name="Waterston R."/>
        </authorList>
    </citation>
    <scope>NUCLEOTIDE SEQUENCE [LARGE SCALE GENOMIC DNA]</scope>
    <source>
        <strain evidence="2 3">Bristol N2</strain>
    </source>
</reference>
<feature type="compositionally biased region" description="Basic and acidic residues" evidence="1">
    <location>
        <begin position="10"/>
        <end position="27"/>
    </location>
</feature>
<dbReference type="UCSC" id="BE10.5">
    <property type="organism name" value="c. elegans"/>
</dbReference>
<keyword evidence="3" id="KW-1185">Reference proteome</keyword>